<dbReference type="InterPro" id="IPR049212">
    <property type="entry name" value="DUF6815"/>
</dbReference>
<dbReference type="RefSeq" id="WP_378738990.1">
    <property type="nucleotide sequence ID" value="NZ_JBHSTT010000016.1"/>
</dbReference>
<organism evidence="2 3">
    <name type="scientific">Methylorubrum zatmanii</name>
    <dbReference type="NCBI Taxonomy" id="29429"/>
    <lineage>
        <taxon>Bacteria</taxon>
        <taxon>Pseudomonadati</taxon>
        <taxon>Pseudomonadota</taxon>
        <taxon>Alphaproteobacteria</taxon>
        <taxon>Hyphomicrobiales</taxon>
        <taxon>Methylobacteriaceae</taxon>
        <taxon>Methylorubrum</taxon>
    </lineage>
</organism>
<name>A0ABW1WMZ8_9HYPH</name>
<gene>
    <name evidence="2" type="ORF">ACFQDP_05010</name>
</gene>
<dbReference type="NCBIfam" id="NF033816">
    <property type="entry name" value="Cj0069_fam"/>
    <property type="match status" value="1"/>
</dbReference>
<comment type="caution">
    <text evidence="2">The sequence shown here is derived from an EMBL/GenBank/DDBJ whole genome shotgun (WGS) entry which is preliminary data.</text>
</comment>
<protein>
    <submittedName>
        <fullName evidence="2">Cj0069 family protein</fullName>
    </submittedName>
</protein>
<evidence type="ECO:0000313" key="2">
    <source>
        <dbReference type="EMBL" id="MFC6388712.1"/>
    </source>
</evidence>
<accession>A0ABW1WMZ8</accession>
<keyword evidence="3" id="KW-1185">Reference proteome</keyword>
<evidence type="ECO:0000259" key="1">
    <source>
        <dbReference type="Pfam" id="PF20668"/>
    </source>
</evidence>
<feature type="domain" description="DUF6815" evidence="1">
    <location>
        <begin position="220"/>
        <end position="321"/>
    </location>
</feature>
<reference evidence="3" key="1">
    <citation type="journal article" date="2019" name="Int. J. Syst. Evol. Microbiol.">
        <title>The Global Catalogue of Microorganisms (GCM) 10K type strain sequencing project: providing services to taxonomists for standard genome sequencing and annotation.</title>
        <authorList>
            <consortium name="The Broad Institute Genomics Platform"/>
            <consortium name="The Broad Institute Genome Sequencing Center for Infectious Disease"/>
            <person name="Wu L."/>
            <person name="Ma J."/>
        </authorList>
    </citation>
    <scope>NUCLEOTIDE SEQUENCE [LARGE SCALE GENOMIC DNA]</scope>
    <source>
        <strain evidence="3">CCUG 36916</strain>
    </source>
</reference>
<sequence>MLLRPCATHDYLSDVVWRGDARARAEARPETSRFAAVFAALGLQGLVGEPVVWVDELADAVRAQLMTADAVLVWVNPVAEDTGAGRGALDAVLREVAATGVLVSARPDVIDRMGTKEVLVRTREMDWGSDTHLYASHVAFGAEFPRRVAEGTRVLKRSRGNGGIGVWKVERAAGPDVQVQEARDRSLRTVPLDAFMAERVADFAAGGSLVDQPFQPRHLEGMVRCYVSGDRVVGFGRQLVTALAPPEAGPAPRRLYSAPDDTRFQRLRGLMEAGWVPEMAERLGLRPDDLPVVWDADFLLGPKDAAGGDTYVLCEINASSVYPIPDEAHDALVATTLRRLTGVRPRTPLRKGE</sequence>
<dbReference type="EMBL" id="JBHSTT010000016">
    <property type="protein sequence ID" value="MFC6388712.1"/>
    <property type="molecule type" value="Genomic_DNA"/>
</dbReference>
<proteinExistence type="predicted"/>
<evidence type="ECO:0000313" key="3">
    <source>
        <dbReference type="Proteomes" id="UP001596237"/>
    </source>
</evidence>
<dbReference type="Proteomes" id="UP001596237">
    <property type="component" value="Unassembled WGS sequence"/>
</dbReference>
<dbReference type="Pfam" id="PF20668">
    <property type="entry name" value="DUF6815"/>
    <property type="match status" value="1"/>
</dbReference>